<evidence type="ECO:0000313" key="13">
    <source>
        <dbReference type="Proteomes" id="UP000540071"/>
    </source>
</evidence>
<dbReference type="EMBL" id="VZSS01000042">
    <property type="protein sequence ID" value="NWZ81891.1"/>
    <property type="molecule type" value="Genomic_DNA"/>
</dbReference>
<dbReference type="EC" id="2.4.2.7" evidence="6"/>
<protein>
    <recommendedName>
        <fullName evidence="6">adenine phosphoribosyltransferase</fullName>
        <ecNumber evidence="6">2.4.2.7</ecNumber>
    </recommendedName>
</protein>
<sequence>LHAQCLQRLQSPRMDLCHVPTTREKGWYLALMAPNIKGPNYAWLDPSRLYCHPQGLQDCVADLLQPFKGDSIDMVAGIDAMGFILGAAAAATLQKGFLAIRKAGHLCVQTEAQPYTDYSGREKVMEVRTDAILPGEPTGCSPFGRAASVSTGHSSIASPPPGLRILLVDQWVETGGTMRAAIELVERLGGVVAAPLCDPTGVAAICMENSEGGKWIQERYKCSHCVPPSLQPHFDQHK</sequence>
<dbReference type="Pfam" id="PF00156">
    <property type="entry name" value="Pribosyltran"/>
    <property type="match status" value="1"/>
</dbReference>
<evidence type="ECO:0000256" key="3">
    <source>
        <dbReference type="ARBA" id="ARBA00004659"/>
    </source>
</evidence>
<dbReference type="InterPro" id="IPR029057">
    <property type="entry name" value="PRTase-like"/>
</dbReference>
<dbReference type="InterPro" id="IPR050120">
    <property type="entry name" value="Adenine_PRTase"/>
</dbReference>
<organism evidence="12 13">
    <name type="scientific">Poecile atricapillus</name>
    <name type="common">Black-capped chickadee</name>
    <name type="synonym">Parus atricapillus</name>
    <dbReference type="NCBI Taxonomy" id="48891"/>
    <lineage>
        <taxon>Eukaryota</taxon>
        <taxon>Metazoa</taxon>
        <taxon>Chordata</taxon>
        <taxon>Craniata</taxon>
        <taxon>Vertebrata</taxon>
        <taxon>Euteleostomi</taxon>
        <taxon>Archelosauria</taxon>
        <taxon>Archosauria</taxon>
        <taxon>Dinosauria</taxon>
        <taxon>Saurischia</taxon>
        <taxon>Theropoda</taxon>
        <taxon>Coelurosauria</taxon>
        <taxon>Aves</taxon>
        <taxon>Neognathae</taxon>
        <taxon>Neoaves</taxon>
        <taxon>Telluraves</taxon>
        <taxon>Australaves</taxon>
        <taxon>Passeriformes</taxon>
        <taxon>Paridae</taxon>
        <taxon>Poecile</taxon>
    </lineage>
</organism>
<evidence type="ECO:0000256" key="1">
    <source>
        <dbReference type="ARBA" id="ARBA00000868"/>
    </source>
</evidence>
<evidence type="ECO:0000256" key="10">
    <source>
        <dbReference type="ARBA" id="ARBA00022726"/>
    </source>
</evidence>
<evidence type="ECO:0000256" key="2">
    <source>
        <dbReference type="ARBA" id="ARBA00004496"/>
    </source>
</evidence>
<feature type="domain" description="Phosphoribosyltransferase" evidence="11">
    <location>
        <begin position="66"/>
        <end position="189"/>
    </location>
</feature>
<comment type="catalytic activity">
    <reaction evidence="1">
        <text>AMP + diphosphate = 5-phospho-alpha-D-ribose 1-diphosphate + adenine</text>
        <dbReference type="Rhea" id="RHEA:16609"/>
        <dbReference type="ChEBI" id="CHEBI:16708"/>
        <dbReference type="ChEBI" id="CHEBI:33019"/>
        <dbReference type="ChEBI" id="CHEBI:58017"/>
        <dbReference type="ChEBI" id="CHEBI:456215"/>
        <dbReference type="EC" id="2.4.2.7"/>
    </reaction>
</comment>
<dbReference type="Gene3D" id="3.40.50.2020">
    <property type="match status" value="1"/>
</dbReference>
<dbReference type="Proteomes" id="UP000540071">
    <property type="component" value="Unassembled WGS sequence"/>
</dbReference>
<dbReference type="AlphaFoldDB" id="A0A7K7QRG4"/>
<keyword evidence="13" id="KW-1185">Reference proteome</keyword>
<proteinExistence type="inferred from homology"/>
<comment type="caution">
    <text evidence="12">The sequence shown here is derived from an EMBL/GenBank/DDBJ whole genome shotgun (WGS) entry which is preliminary data.</text>
</comment>
<gene>
    <name evidence="12" type="primary">Apt1</name>
    <name evidence="12" type="ORF">POEATR_R02365</name>
</gene>
<dbReference type="GO" id="GO:0006166">
    <property type="term" value="P:purine ribonucleoside salvage"/>
    <property type="evidence" value="ECO:0007669"/>
    <property type="project" value="UniProtKB-KW"/>
</dbReference>
<evidence type="ECO:0000256" key="9">
    <source>
        <dbReference type="ARBA" id="ARBA00022679"/>
    </source>
</evidence>
<reference evidence="12 13" key="1">
    <citation type="submission" date="2019-09" db="EMBL/GenBank/DDBJ databases">
        <title>Bird 10,000 Genomes (B10K) Project - Family phase.</title>
        <authorList>
            <person name="Zhang G."/>
        </authorList>
    </citation>
    <scope>NUCLEOTIDE SEQUENCE [LARGE SCALE GENOMIC DNA]</scope>
    <source>
        <strain evidence="12">OUT-0023</strain>
        <tissue evidence="12">Blood</tissue>
    </source>
</reference>
<evidence type="ECO:0000256" key="5">
    <source>
        <dbReference type="ARBA" id="ARBA00011738"/>
    </source>
</evidence>
<name>A0A7K7QRG4_POEAT</name>
<keyword evidence="7" id="KW-0963">Cytoplasm</keyword>
<dbReference type="GO" id="GO:0005737">
    <property type="term" value="C:cytoplasm"/>
    <property type="evidence" value="ECO:0007669"/>
    <property type="project" value="UniProtKB-SubCell"/>
</dbReference>
<evidence type="ECO:0000256" key="4">
    <source>
        <dbReference type="ARBA" id="ARBA00008391"/>
    </source>
</evidence>
<comment type="similarity">
    <text evidence="4">Belongs to the purine/pyrimidine phosphoribosyltransferase family.</text>
</comment>
<evidence type="ECO:0000313" key="12">
    <source>
        <dbReference type="EMBL" id="NWZ81891.1"/>
    </source>
</evidence>
<dbReference type="GO" id="GO:0003999">
    <property type="term" value="F:adenine phosphoribosyltransferase activity"/>
    <property type="evidence" value="ECO:0007669"/>
    <property type="project" value="UniProtKB-EC"/>
</dbReference>
<comment type="subunit">
    <text evidence="5">Homodimer.</text>
</comment>
<dbReference type="PANTHER" id="PTHR11776">
    <property type="entry name" value="ADENINE PHOSPHORIBOSYLTRANSFERASE"/>
    <property type="match status" value="1"/>
</dbReference>
<dbReference type="PANTHER" id="PTHR11776:SF7">
    <property type="entry name" value="PHOSPHORIBOSYLTRANSFERASE DOMAIN-CONTAINING PROTEIN"/>
    <property type="match status" value="1"/>
</dbReference>
<dbReference type="InterPro" id="IPR000836">
    <property type="entry name" value="PRTase_dom"/>
</dbReference>
<keyword evidence="8 12" id="KW-0328">Glycosyltransferase</keyword>
<feature type="non-terminal residue" evidence="12">
    <location>
        <position position="238"/>
    </location>
</feature>
<comment type="subcellular location">
    <subcellularLocation>
        <location evidence="2">Cytoplasm</location>
    </subcellularLocation>
</comment>
<dbReference type="CDD" id="cd06223">
    <property type="entry name" value="PRTases_typeI"/>
    <property type="match status" value="1"/>
</dbReference>
<evidence type="ECO:0000259" key="11">
    <source>
        <dbReference type="Pfam" id="PF00156"/>
    </source>
</evidence>
<dbReference type="SUPFAM" id="SSF53271">
    <property type="entry name" value="PRTase-like"/>
    <property type="match status" value="1"/>
</dbReference>
<evidence type="ECO:0000256" key="8">
    <source>
        <dbReference type="ARBA" id="ARBA00022676"/>
    </source>
</evidence>
<evidence type="ECO:0000256" key="6">
    <source>
        <dbReference type="ARBA" id="ARBA00011893"/>
    </source>
</evidence>
<feature type="non-terminal residue" evidence="12">
    <location>
        <position position="1"/>
    </location>
</feature>
<accession>A0A7K7QRG4</accession>
<evidence type="ECO:0000256" key="7">
    <source>
        <dbReference type="ARBA" id="ARBA00022490"/>
    </source>
</evidence>
<comment type="pathway">
    <text evidence="3">Purine metabolism; AMP biosynthesis via salvage pathway; AMP from adenine: step 1/1.</text>
</comment>
<keyword evidence="9 12" id="KW-0808">Transferase</keyword>
<keyword evidence="10" id="KW-0660">Purine salvage</keyword>